<organism evidence="2 3">
    <name type="scientific">Mycobacterium kyorinense</name>
    <dbReference type="NCBI Taxonomy" id="487514"/>
    <lineage>
        <taxon>Bacteria</taxon>
        <taxon>Bacillati</taxon>
        <taxon>Actinomycetota</taxon>
        <taxon>Actinomycetes</taxon>
        <taxon>Mycobacteriales</taxon>
        <taxon>Mycobacteriaceae</taxon>
        <taxon>Mycobacterium</taxon>
    </lineage>
</organism>
<name>A0A1X1XRB3_9MYCO</name>
<dbReference type="InterPro" id="IPR054557">
    <property type="entry name" value="NA-iREase1_dom"/>
</dbReference>
<dbReference type="Gene3D" id="3.40.1350.10">
    <property type="match status" value="1"/>
</dbReference>
<evidence type="ECO:0000313" key="2">
    <source>
        <dbReference type="EMBL" id="ORW01392.1"/>
    </source>
</evidence>
<accession>A0A1X1XRB3</accession>
<evidence type="ECO:0000259" key="1">
    <source>
        <dbReference type="Pfam" id="PF22722"/>
    </source>
</evidence>
<dbReference type="EMBL" id="LQPE01000140">
    <property type="protein sequence ID" value="ORW01392.1"/>
    <property type="molecule type" value="Genomic_DNA"/>
</dbReference>
<sequence>MDAAQRLDRHWIGIDITYIAIDLITKRLRHTYGDKILDTFDVPFGIPKDVTAARALFAQSPFEFERWAVSLINAEPNQKQVGDKGIDGVARFPLGVKGQLGRVLVSVKGGKTLNPSMVRDLSGTIDTQKAAMGVLITLEPATKGVQDAMDHGGVYKHPANGQTYPRLQHITIKELLDGKKPQTPPTVLPYIAAEKLAVDDKTETLF</sequence>
<dbReference type="InterPro" id="IPR011856">
    <property type="entry name" value="tRNA_endonuc-like_dom_sf"/>
</dbReference>
<reference evidence="2 3" key="1">
    <citation type="submission" date="2016-01" db="EMBL/GenBank/DDBJ databases">
        <title>The new phylogeny of the genus Mycobacterium.</title>
        <authorList>
            <person name="Tarcisio F."/>
            <person name="Conor M."/>
            <person name="Antonella G."/>
            <person name="Elisabetta G."/>
            <person name="Giulia F.S."/>
            <person name="Sara T."/>
            <person name="Anna F."/>
            <person name="Clotilde B."/>
            <person name="Roberto B."/>
            <person name="Veronica D.S."/>
            <person name="Fabio R."/>
            <person name="Monica P."/>
            <person name="Olivier J."/>
            <person name="Enrico T."/>
            <person name="Nicola S."/>
        </authorList>
    </citation>
    <scope>NUCLEOTIDE SEQUENCE [LARGE SCALE GENOMIC DNA]</scope>
    <source>
        <strain evidence="2 3">DSM 45166</strain>
    </source>
</reference>
<evidence type="ECO:0000313" key="3">
    <source>
        <dbReference type="Proteomes" id="UP000193487"/>
    </source>
</evidence>
<feature type="domain" description="NACHT-associated inactive Restriction Endonuclease 1 sensor" evidence="1">
    <location>
        <begin position="77"/>
        <end position="177"/>
    </location>
</feature>
<gene>
    <name evidence="2" type="ORF">AWC14_08130</name>
</gene>
<keyword evidence="3" id="KW-1185">Reference proteome</keyword>
<dbReference type="AlphaFoldDB" id="A0A1X1XRB3"/>
<dbReference type="Pfam" id="PF22722">
    <property type="entry name" value="NA-iREase1"/>
    <property type="match status" value="1"/>
</dbReference>
<proteinExistence type="predicted"/>
<protein>
    <recommendedName>
        <fullName evidence="1">NACHT-associated inactive Restriction Endonuclease 1 sensor domain-containing protein</fullName>
    </recommendedName>
</protein>
<comment type="caution">
    <text evidence="2">The sequence shown here is derived from an EMBL/GenBank/DDBJ whole genome shotgun (WGS) entry which is preliminary data.</text>
</comment>
<dbReference type="GO" id="GO:0003676">
    <property type="term" value="F:nucleic acid binding"/>
    <property type="evidence" value="ECO:0007669"/>
    <property type="project" value="InterPro"/>
</dbReference>
<dbReference type="Proteomes" id="UP000193487">
    <property type="component" value="Unassembled WGS sequence"/>
</dbReference>